<dbReference type="PANTHER" id="PTHR31862">
    <property type="entry name" value="UPF0261 DOMAIN PROTEIN (AFU_ORTHOLOGUE AFUA_1G10120)"/>
    <property type="match status" value="1"/>
</dbReference>
<dbReference type="PANTHER" id="PTHR31862:SF1">
    <property type="entry name" value="UPF0261 DOMAIN PROTEIN (AFU_ORTHOLOGUE AFUA_1G10120)"/>
    <property type="match status" value="1"/>
</dbReference>
<dbReference type="EMBL" id="CAJPDS010000002">
    <property type="protein sequence ID" value="CAF9904054.1"/>
    <property type="molecule type" value="Genomic_DNA"/>
</dbReference>
<name>A0A8H3ECM1_9LECA</name>
<accession>A0A8H3ECM1</accession>
<dbReference type="InterPro" id="IPR009215">
    <property type="entry name" value="TIM-br_IGPS-like"/>
</dbReference>
<dbReference type="InterPro" id="IPR013785">
    <property type="entry name" value="Aldolase_TIM"/>
</dbReference>
<dbReference type="SUPFAM" id="SSF51621">
    <property type="entry name" value="Phosphoenolpyruvate/pyruvate domain"/>
    <property type="match status" value="1"/>
</dbReference>
<dbReference type="AlphaFoldDB" id="A0A8H3ECM1"/>
<reference evidence="2" key="1">
    <citation type="submission" date="2021-03" db="EMBL/GenBank/DDBJ databases">
        <authorList>
            <person name="Tagirdzhanova G."/>
        </authorList>
    </citation>
    <scope>NUCLEOTIDE SEQUENCE</scope>
</reference>
<gene>
    <name evidence="2" type="primary">TM1</name>
    <name evidence="2" type="ORF">HETSPECPRED_003336</name>
</gene>
<protein>
    <submittedName>
        <fullName evidence="2">ToMV susceptible protein tm-1(GCR26)</fullName>
    </submittedName>
</protein>
<evidence type="ECO:0000313" key="2">
    <source>
        <dbReference type="EMBL" id="CAF9904054.1"/>
    </source>
</evidence>
<dbReference type="Proteomes" id="UP000664521">
    <property type="component" value="Unassembled WGS sequence"/>
</dbReference>
<sequence length="283" mass="30217">MPRIIRRPTSRQEVLGRLKRSINDGKIIVGAGAGIGLTAKSIEQGGGDLIIIYNSGRYRMAGRGSLAGMMPYGDANAVVLEMANEILPIISDTPVLAGVCGTDPFRNMPSFLTHLKSLGFAGIQNFPTVGLIDGTFRQNLEETGMSYDLEVSMIRTAHDLGLLTTPYVFNPDEARKMAHAGADVLVAHMGLTTSGSIGAATALSLDDCVQRVQEIRDVAEKVNGEIIVLCHGGPIATPEDAEYVLARTKGVQGFFGASSVERLPVEKAVTETMKAFKGLRLEN</sequence>
<dbReference type="InterPro" id="IPR051353">
    <property type="entry name" value="Tobamovirus_resist_UPF0261"/>
</dbReference>
<evidence type="ECO:0000313" key="3">
    <source>
        <dbReference type="Proteomes" id="UP000664521"/>
    </source>
</evidence>
<comment type="caution">
    <text evidence="2">The sequence shown here is derived from an EMBL/GenBank/DDBJ whole genome shotgun (WGS) entry which is preliminary data.</text>
</comment>
<keyword evidence="3" id="KW-1185">Reference proteome</keyword>
<dbReference type="Gene3D" id="3.20.20.70">
    <property type="entry name" value="Aldolase class I"/>
    <property type="match status" value="1"/>
</dbReference>
<dbReference type="Pfam" id="PF09370">
    <property type="entry name" value="PEP_hydrolase"/>
    <property type="match status" value="1"/>
</dbReference>
<organism evidence="2 3">
    <name type="scientific">Heterodermia speciosa</name>
    <dbReference type="NCBI Taxonomy" id="116794"/>
    <lineage>
        <taxon>Eukaryota</taxon>
        <taxon>Fungi</taxon>
        <taxon>Dikarya</taxon>
        <taxon>Ascomycota</taxon>
        <taxon>Pezizomycotina</taxon>
        <taxon>Lecanoromycetes</taxon>
        <taxon>OSLEUM clade</taxon>
        <taxon>Lecanoromycetidae</taxon>
        <taxon>Caliciales</taxon>
        <taxon>Physciaceae</taxon>
        <taxon>Heterodermia</taxon>
    </lineage>
</organism>
<dbReference type="PIRSF" id="PIRSF034452">
    <property type="entry name" value="TIM-br_sig_trnsd"/>
    <property type="match status" value="1"/>
</dbReference>
<evidence type="ECO:0000259" key="1">
    <source>
        <dbReference type="Pfam" id="PF09370"/>
    </source>
</evidence>
<proteinExistence type="predicted"/>
<feature type="domain" description="TIM-barrel" evidence="1">
    <location>
        <begin position="14"/>
        <end position="278"/>
    </location>
</feature>
<dbReference type="InterPro" id="IPR015813">
    <property type="entry name" value="Pyrv/PenolPyrv_kinase-like_dom"/>
</dbReference>
<dbReference type="GO" id="GO:0003824">
    <property type="term" value="F:catalytic activity"/>
    <property type="evidence" value="ECO:0007669"/>
    <property type="project" value="InterPro"/>
</dbReference>
<dbReference type="OrthoDB" id="10264588at2759"/>